<evidence type="ECO:0000313" key="4">
    <source>
        <dbReference type="EMBL" id="MBS3647376.1"/>
    </source>
</evidence>
<dbReference type="PROSITE" id="PS51318">
    <property type="entry name" value="TAT"/>
    <property type="match status" value="1"/>
</dbReference>
<keyword evidence="2" id="KW-0560">Oxidoreductase</keyword>
<protein>
    <recommendedName>
        <fullName evidence="3">Uncharacterized oxidoreductase YghA</fullName>
    </recommendedName>
</protein>
<dbReference type="InterPro" id="IPR036291">
    <property type="entry name" value="NAD(P)-bd_dom_sf"/>
</dbReference>
<gene>
    <name evidence="4" type="ORF">KEU06_01895</name>
</gene>
<dbReference type="AlphaFoldDB" id="A0A942I7S5"/>
<dbReference type="InterPro" id="IPR006311">
    <property type="entry name" value="TAT_signal"/>
</dbReference>
<dbReference type="GO" id="GO:0016614">
    <property type="term" value="F:oxidoreductase activity, acting on CH-OH group of donors"/>
    <property type="evidence" value="ECO:0007669"/>
    <property type="project" value="UniProtKB-ARBA"/>
</dbReference>
<dbReference type="SUPFAM" id="SSF51735">
    <property type="entry name" value="NAD(P)-binding Rossmann-fold domains"/>
    <property type="match status" value="1"/>
</dbReference>
<dbReference type="PRINTS" id="PR00081">
    <property type="entry name" value="GDHRDH"/>
</dbReference>
<organism evidence="4 5">
    <name type="scientific">Pseudaminobacter soli</name>
    <name type="common">ex Zhang et al. 2022</name>
    <dbReference type="NCBI Taxonomy" id="2831468"/>
    <lineage>
        <taxon>Bacteria</taxon>
        <taxon>Pseudomonadati</taxon>
        <taxon>Pseudomonadota</taxon>
        <taxon>Alphaproteobacteria</taxon>
        <taxon>Hyphomicrobiales</taxon>
        <taxon>Phyllobacteriaceae</taxon>
        <taxon>Pseudaminobacter</taxon>
    </lineage>
</organism>
<dbReference type="FunFam" id="3.40.50.720:FF:000097">
    <property type="entry name" value="SDR family oxidoreductase"/>
    <property type="match status" value="1"/>
</dbReference>
<comment type="similarity">
    <text evidence="1">Belongs to the short-chain dehydrogenases/reductases (SDR) family.</text>
</comment>
<keyword evidence="5" id="KW-1185">Reference proteome</keyword>
<dbReference type="PANTHER" id="PTHR48107:SF16">
    <property type="entry name" value="NADPH-DEPENDENT ALDEHYDE REDUCTASE 1, CHLOROPLASTIC"/>
    <property type="match status" value="1"/>
</dbReference>
<evidence type="ECO:0000256" key="3">
    <source>
        <dbReference type="ARBA" id="ARBA00067437"/>
    </source>
</evidence>
<dbReference type="Gene3D" id="3.40.50.720">
    <property type="entry name" value="NAD(P)-binding Rossmann-like Domain"/>
    <property type="match status" value="1"/>
</dbReference>
<proteinExistence type="inferred from homology"/>
<dbReference type="PRINTS" id="PR00080">
    <property type="entry name" value="SDRFAMILY"/>
</dbReference>
<accession>A0A942I7S5</accession>
<dbReference type="RefSeq" id="WP_188252920.1">
    <property type="nucleotide sequence ID" value="NZ_JABVCF010000001.1"/>
</dbReference>
<reference evidence="4" key="1">
    <citation type="submission" date="2021-04" db="EMBL/GenBank/DDBJ databases">
        <title>Pseudaminobacter soli sp. nov., isolated from paddy soil contaminated by heavy metals.</title>
        <authorList>
            <person name="Zhang K."/>
        </authorList>
    </citation>
    <scope>NUCLEOTIDE SEQUENCE</scope>
    <source>
        <strain evidence="4">19-2017</strain>
    </source>
</reference>
<evidence type="ECO:0000313" key="5">
    <source>
        <dbReference type="Proteomes" id="UP000680348"/>
    </source>
</evidence>
<dbReference type="InterPro" id="IPR002347">
    <property type="entry name" value="SDR_fam"/>
</dbReference>
<evidence type="ECO:0000256" key="2">
    <source>
        <dbReference type="ARBA" id="ARBA00023002"/>
    </source>
</evidence>
<comment type="caution">
    <text evidence="4">The sequence shown here is derived from an EMBL/GenBank/DDBJ whole genome shotgun (WGS) entry which is preliminary data.</text>
</comment>
<dbReference type="Proteomes" id="UP000680348">
    <property type="component" value="Unassembled WGS sequence"/>
</dbReference>
<name>A0A942I7S5_9HYPH</name>
<sequence length="344" mass="36342">MKPEEPDSTRRLVVGGITTGLAGALASSAFAQEQAPAQQAPAQQLPPAAQGVRLINPVTEYPRPPFPRQEQEWPGLANKMNPRPDHGEATYRGSGRVTGRKALITGGDSGMGRAAAIAFAREGADVAFGFLPAEQSDADEVIQLIQEAGRKAVPLPGDIRDENFCNQLVTDAVRELGGLDILVNNAARQRSTDSIMDISTDQLDWTFKTNLYVLFWITKAALQHLGPGSAIINTTSATAYEPPKNLVDYAVTKAGIMNFTKSMVKQLAPQGIRVNGVAPGPIWTPLQPSGGLPPDTLPQFGADTPMGRPGQPAELAPIYVLLASAEPSYSTGQIFGAVGGRGGP</sequence>
<dbReference type="PANTHER" id="PTHR48107">
    <property type="entry name" value="NADPH-DEPENDENT ALDEHYDE REDUCTASE-LIKE PROTEIN, CHLOROPLASTIC-RELATED"/>
    <property type="match status" value="1"/>
</dbReference>
<evidence type="ECO:0000256" key="1">
    <source>
        <dbReference type="ARBA" id="ARBA00006484"/>
    </source>
</evidence>
<dbReference type="Pfam" id="PF13561">
    <property type="entry name" value="adh_short_C2"/>
    <property type="match status" value="1"/>
</dbReference>
<dbReference type="EMBL" id="JAGWCR010000001">
    <property type="protein sequence ID" value="MBS3647376.1"/>
    <property type="molecule type" value="Genomic_DNA"/>
</dbReference>